<comment type="caution">
    <text evidence="1">The sequence shown here is derived from an EMBL/GenBank/DDBJ whole genome shotgun (WGS) entry which is preliminary data.</text>
</comment>
<dbReference type="Proteomes" id="UP000886520">
    <property type="component" value="Chromosome 2"/>
</dbReference>
<keyword evidence="2" id="KW-1185">Reference proteome</keyword>
<reference evidence="1" key="1">
    <citation type="submission" date="2021-01" db="EMBL/GenBank/DDBJ databases">
        <title>Adiantum capillus-veneris genome.</title>
        <authorList>
            <person name="Fang Y."/>
            <person name="Liao Q."/>
        </authorList>
    </citation>
    <scope>NUCLEOTIDE SEQUENCE</scope>
    <source>
        <strain evidence="1">H3</strain>
        <tissue evidence="1">Leaf</tissue>
    </source>
</reference>
<proteinExistence type="predicted"/>
<organism evidence="1 2">
    <name type="scientific">Adiantum capillus-veneris</name>
    <name type="common">Maidenhair fern</name>
    <dbReference type="NCBI Taxonomy" id="13818"/>
    <lineage>
        <taxon>Eukaryota</taxon>
        <taxon>Viridiplantae</taxon>
        <taxon>Streptophyta</taxon>
        <taxon>Embryophyta</taxon>
        <taxon>Tracheophyta</taxon>
        <taxon>Polypodiopsida</taxon>
        <taxon>Polypodiidae</taxon>
        <taxon>Polypodiales</taxon>
        <taxon>Pteridineae</taxon>
        <taxon>Pteridaceae</taxon>
        <taxon>Vittarioideae</taxon>
        <taxon>Adiantum</taxon>
    </lineage>
</organism>
<evidence type="ECO:0000313" key="2">
    <source>
        <dbReference type="Proteomes" id="UP000886520"/>
    </source>
</evidence>
<accession>A0A9D4ZNF1</accession>
<dbReference type="AlphaFoldDB" id="A0A9D4ZNF1"/>
<evidence type="ECO:0000313" key="1">
    <source>
        <dbReference type="EMBL" id="KAI5082058.1"/>
    </source>
</evidence>
<name>A0A9D4ZNF1_ADICA</name>
<protein>
    <submittedName>
        <fullName evidence="1">Uncharacterized protein</fullName>
    </submittedName>
</protein>
<sequence length="69" mass="7541">MTSALWAAFPVCMNVSSSSRLGSTPDIRTGKAGSMERKFASMAIGLRPVESCRESMLKPCAWSQNQTER</sequence>
<dbReference type="EMBL" id="JABFUD020000003">
    <property type="protein sequence ID" value="KAI5082058.1"/>
    <property type="molecule type" value="Genomic_DNA"/>
</dbReference>
<gene>
    <name evidence="1" type="ORF">GOP47_0001801</name>
</gene>